<organism evidence="1">
    <name type="scientific">marine metagenome</name>
    <dbReference type="NCBI Taxonomy" id="408172"/>
    <lineage>
        <taxon>unclassified sequences</taxon>
        <taxon>metagenomes</taxon>
        <taxon>ecological metagenomes</taxon>
    </lineage>
</organism>
<dbReference type="EMBL" id="UINC01191765">
    <property type="protein sequence ID" value="SVE06566.1"/>
    <property type="molecule type" value="Genomic_DNA"/>
</dbReference>
<proteinExistence type="predicted"/>
<gene>
    <name evidence="1" type="ORF">METZ01_LOCUS459420</name>
</gene>
<accession>A0A383AF98</accession>
<feature type="non-terminal residue" evidence="1">
    <location>
        <position position="78"/>
    </location>
</feature>
<name>A0A383AF98_9ZZZZ</name>
<protein>
    <submittedName>
        <fullName evidence="1">Uncharacterized protein</fullName>
    </submittedName>
</protein>
<sequence>MNFLKIILLFISFLGAQHVACSDEKEYYVNGNIEFCFLEQSDTLSGQPLPKGTGVHFTEEGVFDWCFLQKNTEIQGHL</sequence>
<dbReference type="AlphaFoldDB" id="A0A383AF98"/>
<evidence type="ECO:0000313" key="1">
    <source>
        <dbReference type="EMBL" id="SVE06566.1"/>
    </source>
</evidence>
<reference evidence="1" key="1">
    <citation type="submission" date="2018-05" db="EMBL/GenBank/DDBJ databases">
        <authorList>
            <person name="Lanie J.A."/>
            <person name="Ng W.-L."/>
            <person name="Kazmierczak K.M."/>
            <person name="Andrzejewski T.M."/>
            <person name="Davidsen T.M."/>
            <person name="Wayne K.J."/>
            <person name="Tettelin H."/>
            <person name="Glass J.I."/>
            <person name="Rusch D."/>
            <person name="Podicherti R."/>
            <person name="Tsui H.-C.T."/>
            <person name="Winkler M.E."/>
        </authorList>
    </citation>
    <scope>NUCLEOTIDE SEQUENCE</scope>
</reference>